<protein>
    <submittedName>
        <fullName evidence="1">Uncharacterized protein</fullName>
    </submittedName>
</protein>
<dbReference type="OrthoDB" id="5825430at2759"/>
<organism evidence="1">
    <name type="scientific">Loa loa</name>
    <name type="common">Eye worm</name>
    <name type="synonym">Filaria loa</name>
    <dbReference type="NCBI Taxonomy" id="7209"/>
    <lineage>
        <taxon>Eukaryota</taxon>
        <taxon>Metazoa</taxon>
        <taxon>Ecdysozoa</taxon>
        <taxon>Nematoda</taxon>
        <taxon>Chromadorea</taxon>
        <taxon>Rhabditida</taxon>
        <taxon>Spirurina</taxon>
        <taxon>Spiruromorpha</taxon>
        <taxon>Filarioidea</taxon>
        <taxon>Onchocercidae</taxon>
        <taxon>Loa</taxon>
    </lineage>
</organism>
<dbReference type="CTD" id="9938436"/>
<gene>
    <name evidence="1" type="ORF">LOAG_01055</name>
</gene>
<name>A0A1S0UAJ8_LOALO</name>
<accession>A0A1S0UAJ8</accession>
<sequence>MIKGKWITISIKLRHINFQSNTGLFDDKDEASPHIQWVPIVQRNFTEMIYEYDDFEVLYQNTKMDVKRANERIYTFKQQMQKRITESDDGFMYSSTATKLSLFNDQKYSLFAIWPFITPSLHYLMAHKIFDGCDHD</sequence>
<dbReference type="InParanoid" id="A0A1S0UAJ8"/>
<evidence type="ECO:0000313" key="1">
    <source>
        <dbReference type="EMBL" id="EFO27419.2"/>
    </source>
</evidence>
<dbReference type="OMA" id="HYLMAHK"/>
<dbReference type="AlphaFoldDB" id="A0A1S0UAJ8"/>
<reference evidence="1" key="1">
    <citation type="submission" date="2012-04" db="EMBL/GenBank/DDBJ databases">
        <title>The Genome Sequence of Loa loa.</title>
        <authorList>
            <consortium name="The Broad Institute Genome Sequencing Platform"/>
            <consortium name="Broad Institute Genome Sequencing Center for Infectious Disease"/>
            <person name="Nutman T.B."/>
            <person name="Fink D.L."/>
            <person name="Russ C."/>
            <person name="Young S."/>
            <person name="Zeng Q."/>
            <person name="Gargeya S."/>
            <person name="Alvarado L."/>
            <person name="Berlin A."/>
            <person name="Chapman S.B."/>
            <person name="Chen Z."/>
            <person name="Freedman E."/>
            <person name="Gellesch M."/>
            <person name="Goldberg J."/>
            <person name="Griggs A."/>
            <person name="Gujja S."/>
            <person name="Heilman E.R."/>
            <person name="Heiman D."/>
            <person name="Howarth C."/>
            <person name="Mehta T."/>
            <person name="Neiman D."/>
            <person name="Pearson M."/>
            <person name="Roberts A."/>
            <person name="Saif S."/>
            <person name="Shea T."/>
            <person name="Shenoy N."/>
            <person name="Sisk P."/>
            <person name="Stolte C."/>
            <person name="Sykes S."/>
            <person name="White J."/>
            <person name="Yandava C."/>
            <person name="Haas B."/>
            <person name="Henn M.R."/>
            <person name="Nusbaum C."/>
            <person name="Birren B."/>
        </authorList>
    </citation>
    <scope>NUCLEOTIDE SEQUENCE [LARGE SCALE GENOMIC DNA]</scope>
</reference>
<dbReference type="EMBL" id="JH712101">
    <property type="protein sequence ID" value="EFO27419.2"/>
    <property type="molecule type" value="Genomic_DNA"/>
</dbReference>
<dbReference type="GeneID" id="9938436"/>
<proteinExistence type="predicted"/>
<dbReference type="RefSeq" id="XP_020303924.1">
    <property type="nucleotide sequence ID" value="XM_020445635.1"/>
</dbReference>
<dbReference type="KEGG" id="loa:LOAG_01055"/>